<dbReference type="PROSITE" id="PS51165">
    <property type="entry name" value="THUMP"/>
    <property type="match status" value="1"/>
</dbReference>
<dbReference type="GO" id="GO:0006400">
    <property type="term" value="P:tRNA modification"/>
    <property type="evidence" value="ECO:0007669"/>
    <property type="project" value="InterPro"/>
</dbReference>
<dbReference type="PANTHER" id="PTHR13452">
    <property type="entry name" value="THUMP DOMAIN CONTAINING PROTEIN 1-RELATED"/>
    <property type="match status" value="1"/>
</dbReference>
<feature type="domain" description="THUMP" evidence="3">
    <location>
        <begin position="251"/>
        <end position="357"/>
    </location>
</feature>
<dbReference type="GO" id="GO:0005634">
    <property type="term" value="C:nucleus"/>
    <property type="evidence" value="ECO:0007669"/>
    <property type="project" value="EnsemblPlants"/>
</dbReference>
<evidence type="ECO:0000313" key="5">
    <source>
        <dbReference type="Proteomes" id="UP000501690"/>
    </source>
</evidence>
<accession>A0A4D6LS27</accession>
<dbReference type="InterPro" id="IPR040183">
    <property type="entry name" value="THUMPD1-like"/>
</dbReference>
<sequence>MASQGKSDAGAAAANGRKRRRYLPHNKTVKKGSYPLRPGVQGFFITCDGGREHQASREALNILDSFYEELVGGERSSVKELPSKPLNKKITFADSDSSGSEDDDDDDNAEEEERQEEDEAKADKKPKLDTLKDENVGLDGGTGGESDPCKVDEPHTQALDKLSEGKGDIDNIKTAEAVVDELPAVKECSKTNVVEKSIDKLIDEELKELGDKNKRRFVKLDSGCNGVVFIQMRKKDGDRSPKDIVHQIVTSAASTRKHMSRFILRILPIEVSCYASKEEISKAMQPLVEQYFPEETQNPHKFAVLYEARANTGVDRMEIIDAVAKSVPGPHKVDLKNPDKTIVVEIAKTVCLIGVIEKYKEFSKYNLRQLTS</sequence>
<feature type="region of interest" description="Disordered" evidence="2">
    <location>
        <begin position="1"/>
        <end position="35"/>
    </location>
</feature>
<feature type="compositionally biased region" description="Basic and acidic residues" evidence="2">
    <location>
        <begin position="121"/>
        <end position="135"/>
    </location>
</feature>
<feature type="compositionally biased region" description="Acidic residues" evidence="2">
    <location>
        <begin position="99"/>
        <end position="120"/>
    </location>
</feature>
<dbReference type="OrthoDB" id="367221at2759"/>
<dbReference type="CDD" id="cd11717">
    <property type="entry name" value="THUMP_THUMPD1_like"/>
    <property type="match status" value="1"/>
</dbReference>
<keyword evidence="5" id="KW-1185">Reference proteome</keyword>
<dbReference type="SMART" id="SM00981">
    <property type="entry name" value="THUMP"/>
    <property type="match status" value="1"/>
</dbReference>
<name>A0A4D6LS27_VIGUN</name>
<feature type="compositionally biased region" description="Basic residues" evidence="2">
    <location>
        <begin position="16"/>
        <end position="30"/>
    </location>
</feature>
<dbReference type="InterPro" id="IPR004114">
    <property type="entry name" value="THUMP_dom"/>
</dbReference>
<dbReference type="Proteomes" id="UP000501690">
    <property type="component" value="Linkage Group LG4"/>
</dbReference>
<dbReference type="PANTHER" id="PTHR13452:SF10">
    <property type="entry name" value="THUMP DOMAIN-CONTAINING PROTEIN 1"/>
    <property type="match status" value="1"/>
</dbReference>
<dbReference type="Gene3D" id="3.30.2300.10">
    <property type="entry name" value="THUMP superfamily"/>
    <property type="match status" value="1"/>
</dbReference>
<evidence type="ECO:0000259" key="3">
    <source>
        <dbReference type="PROSITE" id="PS51165"/>
    </source>
</evidence>
<dbReference type="SUPFAM" id="SSF143437">
    <property type="entry name" value="THUMP domain-like"/>
    <property type="match status" value="1"/>
</dbReference>
<reference evidence="4 5" key="1">
    <citation type="submission" date="2019-04" db="EMBL/GenBank/DDBJ databases">
        <title>An improved genome assembly and genetic linkage map for asparagus bean, Vigna unguiculata ssp. sesquipedialis.</title>
        <authorList>
            <person name="Xia Q."/>
            <person name="Zhang R."/>
            <person name="Dong Y."/>
        </authorList>
    </citation>
    <scope>NUCLEOTIDE SEQUENCE [LARGE SCALE GENOMIC DNA]</scope>
    <source>
        <tissue evidence="4">Leaf</tissue>
    </source>
</reference>
<evidence type="ECO:0000313" key="4">
    <source>
        <dbReference type="EMBL" id="QCD91732.1"/>
    </source>
</evidence>
<evidence type="ECO:0000256" key="2">
    <source>
        <dbReference type="SAM" id="MobiDB-lite"/>
    </source>
</evidence>
<protein>
    <recommendedName>
        <fullName evidence="3">THUMP domain-containing protein</fullName>
    </recommendedName>
</protein>
<feature type="region of interest" description="Disordered" evidence="2">
    <location>
        <begin position="73"/>
        <end position="153"/>
    </location>
</feature>
<dbReference type="FunFam" id="3.30.2300.10:FF:000001">
    <property type="entry name" value="THUMP domain-containing protein 1"/>
    <property type="match status" value="1"/>
</dbReference>
<dbReference type="Pfam" id="PF02926">
    <property type="entry name" value="THUMP"/>
    <property type="match status" value="1"/>
</dbReference>
<organism evidence="4 5">
    <name type="scientific">Vigna unguiculata</name>
    <name type="common">Cowpea</name>
    <dbReference type="NCBI Taxonomy" id="3917"/>
    <lineage>
        <taxon>Eukaryota</taxon>
        <taxon>Viridiplantae</taxon>
        <taxon>Streptophyta</taxon>
        <taxon>Embryophyta</taxon>
        <taxon>Tracheophyta</taxon>
        <taxon>Spermatophyta</taxon>
        <taxon>Magnoliopsida</taxon>
        <taxon>eudicotyledons</taxon>
        <taxon>Gunneridae</taxon>
        <taxon>Pentapetalae</taxon>
        <taxon>rosids</taxon>
        <taxon>fabids</taxon>
        <taxon>Fabales</taxon>
        <taxon>Fabaceae</taxon>
        <taxon>Papilionoideae</taxon>
        <taxon>50 kb inversion clade</taxon>
        <taxon>NPAAA clade</taxon>
        <taxon>indigoferoid/millettioid clade</taxon>
        <taxon>Phaseoleae</taxon>
        <taxon>Vigna</taxon>
    </lineage>
</organism>
<proteinExistence type="predicted"/>
<evidence type="ECO:0000256" key="1">
    <source>
        <dbReference type="PROSITE-ProRule" id="PRU00529"/>
    </source>
</evidence>
<dbReference type="EMBL" id="CP039348">
    <property type="protein sequence ID" value="QCD91732.1"/>
    <property type="molecule type" value="Genomic_DNA"/>
</dbReference>
<dbReference type="GO" id="GO:0003723">
    <property type="term" value="F:RNA binding"/>
    <property type="evidence" value="ECO:0007669"/>
    <property type="project" value="UniProtKB-UniRule"/>
</dbReference>
<keyword evidence="1" id="KW-0694">RNA-binding</keyword>
<dbReference type="AlphaFoldDB" id="A0A4D6LS27"/>
<gene>
    <name evidence="4" type="ORF">DEO72_LG4g2699</name>
</gene>
<dbReference type="Gramene" id="Vigun02g183500.1.v1.2">
    <property type="protein sequence ID" value="Vigun02g183500.1.v1.2"/>
    <property type="gene ID" value="Vigun02g183500.v1.2"/>
</dbReference>